<accession>A0A5D3WLN2</accession>
<evidence type="ECO:0000313" key="2">
    <source>
        <dbReference type="Proteomes" id="UP000324159"/>
    </source>
</evidence>
<sequence>MKLSDRFDLFHLLMLALALGGALVLGFSGSGSSAVVTGTSRQLEQDLAYRARIAFLRDVYAPVEELMTQGRDQQALLKLAEIARRYPGEGYGLLLRGRILHRLGAVEQAAAAYAEAVRKNPDFVDAQAPLSARQEIAALLETELQPVRQRAVGQGKSPSARRALSDLRYLQSRLAGGCE</sequence>
<dbReference type="OrthoDB" id="5396447at2"/>
<dbReference type="InterPro" id="IPR011990">
    <property type="entry name" value="TPR-like_helical_dom_sf"/>
</dbReference>
<keyword evidence="2" id="KW-1185">Reference proteome</keyword>
<organism evidence="1 2">
    <name type="scientific">Geothermobacter ehrlichii</name>
    <dbReference type="NCBI Taxonomy" id="213224"/>
    <lineage>
        <taxon>Bacteria</taxon>
        <taxon>Pseudomonadati</taxon>
        <taxon>Thermodesulfobacteriota</taxon>
        <taxon>Desulfuromonadia</taxon>
        <taxon>Desulfuromonadales</taxon>
        <taxon>Geothermobacteraceae</taxon>
        <taxon>Geothermobacter</taxon>
    </lineage>
</organism>
<gene>
    <name evidence="1" type="ORF">EDC39_102145</name>
</gene>
<comment type="caution">
    <text evidence="1">The sequence shown here is derived from an EMBL/GenBank/DDBJ whole genome shotgun (WGS) entry which is preliminary data.</text>
</comment>
<proteinExistence type="predicted"/>
<dbReference type="SUPFAM" id="SSF48452">
    <property type="entry name" value="TPR-like"/>
    <property type="match status" value="1"/>
</dbReference>
<dbReference type="AlphaFoldDB" id="A0A5D3WLN2"/>
<reference evidence="1 2" key="1">
    <citation type="submission" date="2019-07" db="EMBL/GenBank/DDBJ databases">
        <title>Genomic Encyclopedia of Type Strains, Phase IV (KMG-IV): sequencing the most valuable type-strain genomes for metagenomic binning, comparative biology and taxonomic classification.</title>
        <authorList>
            <person name="Goeker M."/>
        </authorList>
    </citation>
    <scope>NUCLEOTIDE SEQUENCE [LARGE SCALE GENOMIC DNA]</scope>
    <source>
        <strain evidence="1 2">SS015</strain>
    </source>
</reference>
<protein>
    <recommendedName>
        <fullName evidence="3">Tetratricopeptide repeat protein</fullName>
    </recommendedName>
</protein>
<dbReference type="Gene3D" id="1.25.40.10">
    <property type="entry name" value="Tetratricopeptide repeat domain"/>
    <property type="match status" value="1"/>
</dbReference>
<dbReference type="EMBL" id="VNIB01000002">
    <property type="protein sequence ID" value="TYO99622.1"/>
    <property type="molecule type" value="Genomic_DNA"/>
</dbReference>
<dbReference type="Proteomes" id="UP000324159">
    <property type="component" value="Unassembled WGS sequence"/>
</dbReference>
<name>A0A5D3WLN2_9BACT</name>
<dbReference type="RefSeq" id="WP_148894892.1">
    <property type="nucleotide sequence ID" value="NZ_VNIB01000002.1"/>
</dbReference>
<evidence type="ECO:0000313" key="1">
    <source>
        <dbReference type="EMBL" id="TYO99622.1"/>
    </source>
</evidence>
<evidence type="ECO:0008006" key="3">
    <source>
        <dbReference type="Google" id="ProtNLM"/>
    </source>
</evidence>